<comment type="similarity">
    <text evidence="1">Belongs to the MAP7 family.</text>
</comment>
<dbReference type="GeneID" id="106476450"/>
<feature type="region of interest" description="Disordered" evidence="4">
    <location>
        <begin position="1"/>
        <end position="66"/>
    </location>
</feature>
<name>A0ABM1C1F6_LIMPO</name>
<feature type="compositionally biased region" description="Polar residues" evidence="4">
    <location>
        <begin position="20"/>
        <end position="47"/>
    </location>
</feature>
<accession>A0ABM1C1F6</accession>
<dbReference type="InterPro" id="IPR051483">
    <property type="entry name" value="MAP7_domain-containing"/>
</dbReference>
<proteinExistence type="inferred from homology"/>
<feature type="region of interest" description="Disordered" evidence="4">
    <location>
        <begin position="78"/>
        <end position="106"/>
    </location>
</feature>
<organism evidence="5 6">
    <name type="scientific">Limulus polyphemus</name>
    <name type="common">Atlantic horseshoe crab</name>
    <dbReference type="NCBI Taxonomy" id="6850"/>
    <lineage>
        <taxon>Eukaryota</taxon>
        <taxon>Metazoa</taxon>
        <taxon>Ecdysozoa</taxon>
        <taxon>Arthropoda</taxon>
        <taxon>Chelicerata</taxon>
        <taxon>Merostomata</taxon>
        <taxon>Xiphosura</taxon>
        <taxon>Limulidae</taxon>
        <taxon>Limulus</taxon>
    </lineage>
</organism>
<evidence type="ECO:0000313" key="6">
    <source>
        <dbReference type="RefSeq" id="XP_013792563.1"/>
    </source>
</evidence>
<evidence type="ECO:0000313" key="5">
    <source>
        <dbReference type="Proteomes" id="UP000694941"/>
    </source>
</evidence>
<evidence type="ECO:0000256" key="3">
    <source>
        <dbReference type="SAM" id="Coils"/>
    </source>
</evidence>
<keyword evidence="5" id="KW-1185">Reference proteome</keyword>
<evidence type="ECO:0000256" key="1">
    <source>
        <dbReference type="ARBA" id="ARBA00007525"/>
    </source>
</evidence>
<evidence type="ECO:0000256" key="2">
    <source>
        <dbReference type="ARBA" id="ARBA00023054"/>
    </source>
</evidence>
<feature type="coiled-coil region" evidence="3">
    <location>
        <begin position="113"/>
        <end position="182"/>
    </location>
</feature>
<keyword evidence="2 3" id="KW-0175">Coiled coil</keyword>
<dbReference type="PANTHER" id="PTHR15073">
    <property type="entry name" value="MICROTUBULE-ASSOCIATED PROTEIN"/>
    <property type="match status" value="1"/>
</dbReference>
<gene>
    <name evidence="6" type="primary">LOC106476450</name>
</gene>
<feature type="compositionally biased region" description="Basic and acidic residues" evidence="4">
    <location>
        <begin position="236"/>
        <end position="247"/>
    </location>
</feature>
<reference evidence="6" key="1">
    <citation type="submission" date="2025-08" db="UniProtKB">
        <authorList>
            <consortium name="RefSeq"/>
        </authorList>
    </citation>
    <scope>IDENTIFICATION</scope>
    <source>
        <tissue evidence="6">Muscle</tissue>
    </source>
</reference>
<dbReference type="PANTHER" id="PTHR15073:SF1">
    <property type="entry name" value="RETICULOCYTE-BINDING PROTEIN HOMOLOG 2A"/>
    <property type="match status" value="1"/>
</dbReference>
<evidence type="ECO:0000256" key="4">
    <source>
        <dbReference type="SAM" id="MobiDB-lite"/>
    </source>
</evidence>
<dbReference type="RefSeq" id="XP_013792563.1">
    <property type="nucleotide sequence ID" value="XM_013937109.2"/>
</dbReference>
<feature type="region of interest" description="Disordered" evidence="4">
    <location>
        <begin position="233"/>
        <end position="275"/>
    </location>
</feature>
<dbReference type="Proteomes" id="UP000694941">
    <property type="component" value="Unplaced"/>
</dbReference>
<sequence length="350" mass="39536">MYWFAHAADPPQDKPRRGLWSQSPDQQDPENESLSHTVPQQGVQSPTKQHDIKSPSEPQTPGTLADIYWFAQGGEALTPSADLASDSGFSDGKEASSPLTLKEREEKARYIREKQAEERLRRFNEIKQQQMNAQHLREQQEEERRRKIEEFRQRDQERRNAVEERKRQIWEAEQERKEALLRRNLDRESKLEARRYAQRSSSSFVFGSSTPRTLDLDVGILGGRSSSILFAASGGRRSEERDVDGSKKRATSACSLDRRPEGNDDYMDETGGSEPQVKLREPNVDSSALQDRTFKRRSYGGLASEEIKACLTMTDGNTTFLASPDAGSGDPFLDLHSSGWLIGSGVMVGE</sequence>
<protein>
    <submittedName>
        <fullName evidence="6">MAP7 domain-containing protein 1-like isoform X1</fullName>
    </submittedName>
</protein>